<feature type="domain" description="Vitellogenin" evidence="3">
    <location>
        <begin position="42"/>
        <end position="91"/>
    </location>
</feature>
<evidence type="ECO:0000259" key="3">
    <source>
        <dbReference type="Pfam" id="PF01347"/>
    </source>
</evidence>
<dbReference type="InterPro" id="IPR015816">
    <property type="entry name" value="Vitellinogen_b-sht_N"/>
</dbReference>
<dbReference type="Pfam" id="PF01347">
    <property type="entry name" value="Vitellogenin_N"/>
    <property type="match status" value="1"/>
</dbReference>
<evidence type="ECO:0000256" key="2">
    <source>
        <dbReference type="SAM" id="SignalP"/>
    </source>
</evidence>
<accession>A0A4Y2EQ88</accession>
<evidence type="ECO:0000256" key="1">
    <source>
        <dbReference type="ARBA" id="ARBA00022729"/>
    </source>
</evidence>
<protein>
    <recommendedName>
        <fullName evidence="3">Vitellogenin domain-containing protein</fullName>
    </recommendedName>
</protein>
<dbReference type="InterPro" id="IPR015819">
    <property type="entry name" value="Lipid_transp_b-sht_shell"/>
</dbReference>
<sequence length="102" mass="11038">MATLRKLLLLSAFVASTVAVPVQQNAGQCARYCTDASDFTLRPGSTYTYDYETTTVTTVQGGQEKTQIQITAQADIEVLSKCELSLRVSKVSKFVALQPGTI</sequence>
<dbReference type="Gene3D" id="2.30.230.10">
    <property type="entry name" value="Lipovitellin, beta-sheet shell regions, chain A"/>
    <property type="match status" value="1"/>
</dbReference>
<name>A0A4Y2EQ88_ARAVE</name>
<keyword evidence="5" id="KW-1185">Reference proteome</keyword>
<keyword evidence="1 2" id="KW-0732">Signal</keyword>
<evidence type="ECO:0000313" key="5">
    <source>
        <dbReference type="Proteomes" id="UP000499080"/>
    </source>
</evidence>
<feature type="chain" id="PRO_5021362737" description="Vitellogenin domain-containing protein" evidence="2">
    <location>
        <begin position="20"/>
        <end position="102"/>
    </location>
</feature>
<dbReference type="SUPFAM" id="SSF56968">
    <property type="entry name" value="Lipovitellin-phosvitin complex, beta-sheet shell regions"/>
    <property type="match status" value="1"/>
</dbReference>
<dbReference type="GO" id="GO:0005319">
    <property type="term" value="F:lipid transporter activity"/>
    <property type="evidence" value="ECO:0007669"/>
    <property type="project" value="InterPro"/>
</dbReference>
<dbReference type="OrthoDB" id="6484170at2759"/>
<reference evidence="4 5" key="1">
    <citation type="journal article" date="2019" name="Sci. Rep.">
        <title>Orb-weaving spider Araneus ventricosus genome elucidates the spidroin gene catalogue.</title>
        <authorList>
            <person name="Kono N."/>
            <person name="Nakamura H."/>
            <person name="Ohtoshi R."/>
            <person name="Moran D.A.P."/>
            <person name="Shinohara A."/>
            <person name="Yoshida Y."/>
            <person name="Fujiwara M."/>
            <person name="Mori M."/>
            <person name="Tomita M."/>
            <person name="Arakawa K."/>
        </authorList>
    </citation>
    <scope>NUCLEOTIDE SEQUENCE [LARGE SCALE GENOMIC DNA]</scope>
</reference>
<feature type="signal peptide" evidence="2">
    <location>
        <begin position="1"/>
        <end position="19"/>
    </location>
</feature>
<dbReference type="Proteomes" id="UP000499080">
    <property type="component" value="Unassembled WGS sequence"/>
</dbReference>
<dbReference type="AlphaFoldDB" id="A0A4Y2EQ88"/>
<evidence type="ECO:0000313" key="4">
    <source>
        <dbReference type="EMBL" id="GBM31400.1"/>
    </source>
</evidence>
<dbReference type="EMBL" id="BGPR01000683">
    <property type="protein sequence ID" value="GBM31400.1"/>
    <property type="molecule type" value="Genomic_DNA"/>
</dbReference>
<proteinExistence type="predicted"/>
<gene>
    <name evidence="4" type="ORF">AVEN_98503_1</name>
</gene>
<dbReference type="InterPro" id="IPR001747">
    <property type="entry name" value="Vitellogenin_N"/>
</dbReference>
<organism evidence="4 5">
    <name type="scientific">Araneus ventricosus</name>
    <name type="common">Orbweaver spider</name>
    <name type="synonym">Epeira ventricosa</name>
    <dbReference type="NCBI Taxonomy" id="182803"/>
    <lineage>
        <taxon>Eukaryota</taxon>
        <taxon>Metazoa</taxon>
        <taxon>Ecdysozoa</taxon>
        <taxon>Arthropoda</taxon>
        <taxon>Chelicerata</taxon>
        <taxon>Arachnida</taxon>
        <taxon>Araneae</taxon>
        <taxon>Araneomorphae</taxon>
        <taxon>Entelegynae</taxon>
        <taxon>Araneoidea</taxon>
        <taxon>Araneidae</taxon>
        <taxon>Araneus</taxon>
    </lineage>
</organism>
<comment type="caution">
    <text evidence="4">The sequence shown here is derived from an EMBL/GenBank/DDBJ whole genome shotgun (WGS) entry which is preliminary data.</text>
</comment>